<comment type="caution">
    <text evidence="2">The sequence shown here is derived from an EMBL/GenBank/DDBJ whole genome shotgun (WGS) entry which is preliminary data.</text>
</comment>
<reference evidence="2 3" key="1">
    <citation type="submission" date="2020-01" db="EMBL/GenBank/DDBJ databases">
        <title>Genome analysis.</title>
        <authorList>
            <person name="Wu S."/>
            <person name="Wang G."/>
        </authorList>
    </citation>
    <scope>NUCLEOTIDE SEQUENCE [LARGE SCALE GENOMIC DNA]</scope>
    <source>
        <strain evidence="2 3">SYL130</strain>
    </source>
</reference>
<keyword evidence="1" id="KW-0472">Membrane</keyword>
<gene>
    <name evidence="2" type="ORF">GWC95_02985</name>
</gene>
<protein>
    <submittedName>
        <fullName evidence="2">Uncharacterized protein</fullName>
    </submittedName>
</protein>
<keyword evidence="1" id="KW-1133">Transmembrane helix</keyword>
<sequence>MEDEKQLSEKESLALIASMISKAKNSYIDSGIGPLCWGILITVCSLVTYAQRKFAFSIGFDIWILSLLALIPQIYFSIRSKRNRTYTTHEEAMMNYVWGTFALSLFMVNFYIIHNHAPKGISLQMIIFGIPTFITGGIRKFNPMIIGGVVCWICSIASYYTDFPEGMLLMALSATSAWLIPGIILRRRYLKLKHV</sequence>
<dbReference type="EMBL" id="JAACJS010000002">
    <property type="protein sequence ID" value="NCI48871.1"/>
    <property type="molecule type" value="Genomic_DNA"/>
</dbReference>
<evidence type="ECO:0000313" key="3">
    <source>
        <dbReference type="Proteomes" id="UP000753802"/>
    </source>
</evidence>
<evidence type="ECO:0000313" key="2">
    <source>
        <dbReference type="EMBL" id="NCI48871.1"/>
    </source>
</evidence>
<feature type="transmembrane region" description="Helical" evidence="1">
    <location>
        <begin position="27"/>
        <end position="48"/>
    </location>
</feature>
<feature type="transmembrane region" description="Helical" evidence="1">
    <location>
        <begin position="54"/>
        <end position="76"/>
    </location>
</feature>
<name>A0ABW9ZP50_9BACT</name>
<feature type="transmembrane region" description="Helical" evidence="1">
    <location>
        <begin position="167"/>
        <end position="185"/>
    </location>
</feature>
<proteinExistence type="predicted"/>
<dbReference type="RefSeq" id="WP_161817179.1">
    <property type="nucleotide sequence ID" value="NZ_JAACJS010000002.1"/>
</dbReference>
<feature type="transmembrane region" description="Helical" evidence="1">
    <location>
        <begin position="145"/>
        <end position="161"/>
    </location>
</feature>
<organism evidence="2 3">
    <name type="scientific">Sediminibacterium roseum</name>
    <dbReference type="NCBI Taxonomy" id="1978412"/>
    <lineage>
        <taxon>Bacteria</taxon>
        <taxon>Pseudomonadati</taxon>
        <taxon>Bacteroidota</taxon>
        <taxon>Chitinophagia</taxon>
        <taxon>Chitinophagales</taxon>
        <taxon>Chitinophagaceae</taxon>
        <taxon>Sediminibacterium</taxon>
    </lineage>
</organism>
<evidence type="ECO:0000256" key="1">
    <source>
        <dbReference type="SAM" id="Phobius"/>
    </source>
</evidence>
<dbReference type="Proteomes" id="UP000753802">
    <property type="component" value="Unassembled WGS sequence"/>
</dbReference>
<feature type="transmembrane region" description="Helical" evidence="1">
    <location>
        <begin position="96"/>
        <end position="114"/>
    </location>
</feature>
<feature type="transmembrane region" description="Helical" evidence="1">
    <location>
        <begin position="120"/>
        <end position="138"/>
    </location>
</feature>
<keyword evidence="3" id="KW-1185">Reference proteome</keyword>
<keyword evidence="1" id="KW-0812">Transmembrane</keyword>
<accession>A0ABW9ZP50</accession>